<dbReference type="InterPro" id="IPR021827">
    <property type="entry name" value="Nup186/Nup192/Nup205"/>
</dbReference>
<evidence type="ECO:0000256" key="1">
    <source>
        <dbReference type="ARBA" id="ARBA00004123"/>
    </source>
</evidence>
<dbReference type="PANTHER" id="PTHR31344">
    <property type="entry name" value="NUCLEAR PORE COMPLEX PROTEIN NUP205"/>
    <property type="match status" value="1"/>
</dbReference>
<accession>A0A830CPK7</accession>
<organism evidence="5 6">
    <name type="scientific">Phtheirospermum japonicum</name>
    <dbReference type="NCBI Taxonomy" id="374723"/>
    <lineage>
        <taxon>Eukaryota</taxon>
        <taxon>Viridiplantae</taxon>
        <taxon>Streptophyta</taxon>
        <taxon>Embryophyta</taxon>
        <taxon>Tracheophyta</taxon>
        <taxon>Spermatophyta</taxon>
        <taxon>Magnoliopsida</taxon>
        <taxon>eudicotyledons</taxon>
        <taxon>Gunneridae</taxon>
        <taxon>Pentapetalae</taxon>
        <taxon>asterids</taxon>
        <taxon>lamiids</taxon>
        <taxon>Lamiales</taxon>
        <taxon>Orobanchaceae</taxon>
        <taxon>Orobanchaceae incertae sedis</taxon>
        <taxon>Phtheirospermum</taxon>
    </lineage>
</organism>
<comment type="subcellular location">
    <subcellularLocation>
        <location evidence="1">Nucleus</location>
    </subcellularLocation>
</comment>
<keyword evidence="6" id="KW-1185">Reference proteome</keyword>
<reference evidence="5" key="1">
    <citation type="submission" date="2020-07" db="EMBL/GenBank/DDBJ databases">
        <title>Ethylene signaling mediates host invasion by parasitic plants.</title>
        <authorList>
            <person name="Yoshida S."/>
        </authorList>
    </citation>
    <scope>NUCLEOTIDE SEQUENCE</scope>
    <source>
        <strain evidence="5">Okayama</strain>
    </source>
</reference>
<dbReference type="PANTHER" id="PTHR31344:SF0">
    <property type="entry name" value="NUCLEAR PORE COMPLEX PROTEIN NUP205"/>
    <property type="match status" value="1"/>
</dbReference>
<evidence type="ECO:0000313" key="5">
    <source>
        <dbReference type="EMBL" id="GFP98104.1"/>
    </source>
</evidence>
<dbReference type="OrthoDB" id="10649046at2759"/>
<comment type="caution">
    <text evidence="5">The sequence shown here is derived from an EMBL/GenBank/DDBJ whole genome shotgun (WGS) entry which is preliminary data.</text>
</comment>
<protein>
    <submittedName>
        <fullName evidence="5">Nuclear pore complex protein nup205</fullName>
    </submittedName>
</protein>
<dbReference type="EMBL" id="BMAC01000513">
    <property type="protein sequence ID" value="GFP98104.1"/>
    <property type="molecule type" value="Genomic_DNA"/>
</dbReference>
<proteinExistence type="inferred from homology"/>
<sequence length="208" mass="23484">MAAAQRLRRLVAAPGDDQSHSSYGGGTESSCCMLSCNLRYGIFNETVREKSNLLPSIRSPNRAWFLKLLAVELHSTDMMDSNHREACQSILIELFGQRLTENGINYDASSFIPQNDQQIATIGSVSKSKVLELLDVVQFESPDITQKSAQFVSSLKYSSLADDILSNTTTSERDVYYHSERGDRHIDLASFRDELWQKCNLYNSQMRE</sequence>
<keyword evidence="4" id="KW-0539">Nucleus</keyword>
<evidence type="ECO:0000313" key="6">
    <source>
        <dbReference type="Proteomes" id="UP000653305"/>
    </source>
</evidence>
<dbReference type="Proteomes" id="UP000653305">
    <property type="component" value="Unassembled WGS sequence"/>
</dbReference>
<dbReference type="AlphaFoldDB" id="A0A830CPK7"/>
<evidence type="ECO:0000256" key="2">
    <source>
        <dbReference type="ARBA" id="ARBA00005892"/>
    </source>
</evidence>
<evidence type="ECO:0000256" key="3">
    <source>
        <dbReference type="ARBA" id="ARBA00022448"/>
    </source>
</evidence>
<comment type="similarity">
    <text evidence="2">Belongs to the NUP186/NUP192/NUP205 family.</text>
</comment>
<evidence type="ECO:0000256" key="4">
    <source>
        <dbReference type="ARBA" id="ARBA00023242"/>
    </source>
</evidence>
<name>A0A830CPK7_9LAMI</name>
<dbReference type="GO" id="GO:0005643">
    <property type="term" value="C:nuclear pore"/>
    <property type="evidence" value="ECO:0007669"/>
    <property type="project" value="InterPro"/>
</dbReference>
<gene>
    <name evidence="5" type="ORF">PHJA_001954500</name>
</gene>
<keyword evidence="3" id="KW-0813">Transport</keyword>